<feature type="transmembrane region" description="Helical" evidence="12">
    <location>
        <begin position="149"/>
        <end position="172"/>
    </location>
</feature>
<evidence type="ECO:0000256" key="1">
    <source>
        <dbReference type="ARBA" id="ARBA00000085"/>
    </source>
</evidence>
<evidence type="ECO:0000256" key="8">
    <source>
        <dbReference type="ARBA" id="ARBA00022777"/>
    </source>
</evidence>
<dbReference type="SUPFAM" id="SSF47384">
    <property type="entry name" value="Homodimeric domain of signal transducing histidine kinase"/>
    <property type="match status" value="1"/>
</dbReference>
<organism evidence="15 16">
    <name type="scientific">Paraburkholderia aromaticivorans</name>
    <dbReference type="NCBI Taxonomy" id="2026199"/>
    <lineage>
        <taxon>Bacteria</taxon>
        <taxon>Pseudomonadati</taxon>
        <taxon>Pseudomonadota</taxon>
        <taxon>Betaproteobacteria</taxon>
        <taxon>Burkholderiales</taxon>
        <taxon>Burkholderiaceae</taxon>
        <taxon>Paraburkholderia</taxon>
    </lineage>
</organism>
<dbReference type="InterPro" id="IPR003594">
    <property type="entry name" value="HATPase_dom"/>
</dbReference>
<dbReference type="Proteomes" id="UP000215158">
    <property type="component" value="Plasmid pBN1"/>
</dbReference>
<dbReference type="OrthoDB" id="9809766at2"/>
<dbReference type="AlphaFoldDB" id="A0A248VW55"/>
<sequence length="453" mass="48273">MLHSLQARLAVALAVGLAALSLLVGAAAFHVLQDEIDRISDSALQETAQRLVPLAVTDILDLNTQGSTGQRVAAVRAHDELLTYIVRDQTGKTVLQSHDADPGVFPADLKAGFTSTASHRIYTETVLQGTVLLAVAEPLVERRHVSTRAALAVIEPLLVLILFGLVGTWLIVKTGLRPISLFCEGVASRGRDDLTPLAKAGMPTEIEPIADAVNDLMQRLDRALSAERSFTANSAHELRTPIAAALAQTQRLVAEAQGTPIEQRARNVEITLQTLVRLSEKLMQLARAEGAHVLSDIVQDLRPVLQLVVDDVRRIARSNQLALTQPDEPVLSRIDQDAFAILARNLIENAVKHGTDATAVRITLTSGGTLSVRNRGPIVPSETLARLSQPFERGTTTAKGSGLGLAIVNAIAQAAGARLTLGSPAAGMPDGFEAAVEGLAIPDSPPVFRERVR</sequence>
<evidence type="ECO:0000256" key="10">
    <source>
        <dbReference type="ARBA" id="ARBA00022989"/>
    </source>
</evidence>
<dbReference type="InterPro" id="IPR036097">
    <property type="entry name" value="HisK_dim/P_sf"/>
</dbReference>
<evidence type="ECO:0000256" key="3">
    <source>
        <dbReference type="ARBA" id="ARBA00012438"/>
    </source>
</evidence>
<keyword evidence="11" id="KW-0902">Two-component regulatory system</keyword>
<keyword evidence="5" id="KW-0808">Transferase</keyword>
<dbReference type="GO" id="GO:0005524">
    <property type="term" value="F:ATP binding"/>
    <property type="evidence" value="ECO:0007669"/>
    <property type="project" value="UniProtKB-KW"/>
</dbReference>
<keyword evidence="9" id="KW-0067">ATP-binding</keyword>
<dbReference type="SMART" id="SM00388">
    <property type="entry name" value="HisKA"/>
    <property type="match status" value="1"/>
</dbReference>
<dbReference type="PANTHER" id="PTHR45436">
    <property type="entry name" value="SENSOR HISTIDINE KINASE YKOH"/>
    <property type="match status" value="1"/>
</dbReference>
<dbReference type="EMBL" id="CP022991">
    <property type="protein sequence ID" value="ASW03115.1"/>
    <property type="molecule type" value="Genomic_DNA"/>
</dbReference>
<name>A0A248VW55_9BURK</name>
<dbReference type="RefSeq" id="WP_095422948.1">
    <property type="nucleotide sequence ID" value="NZ_CP022991.1"/>
</dbReference>
<comment type="subcellular location">
    <subcellularLocation>
        <location evidence="2">Membrane</location>
        <topology evidence="2">Multi-pass membrane protein</topology>
    </subcellularLocation>
</comment>
<comment type="catalytic activity">
    <reaction evidence="1">
        <text>ATP + protein L-histidine = ADP + protein N-phospho-L-histidine.</text>
        <dbReference type="EC" id="2.7.13.3"/>
    </reaction>
</comment>
<dbReference type="InterPro" id="IPR003661">
    <property type="entry name" value="HisK_dim/P_dom"/>
</dbReference>
<dbReference type="EC" id="2.7.13.3" evidence="3"/>
<dbReference type="InterPro" id="IPR005467">
    <property type="entry name" value="His_kinase_dom"/>
</dbReference>
<dbReference type="SUPFAM" id="SSF55874">
    <property type="entry name" value="ATPase domain of HSP90 chaperone/DNA topoisomerase II/histidine kinase"/>
    <property type="match status" value="1"/>
</dbReference>
<evidence type="ECO:0000313" key="15">
    <source>
        <dbReference type="EMBL" id="ASW03115.1"/>
    </source>
</evidence>
<evidence type="ECO:0000256" key="5">
    <source>
        <dbReference type="ARBA" id="ARBA00022679"/>
    </source>
</evidence>
<proteinExistence type="predicted"/>
<accession>A0A248VW55</accession>
<gene>
    <name evidence="15" type="ORF">CJU94_33315</name>
</gene>
<dbReference type="GO" id="GO:0000155">
    <property type="term" value="F:phosphorelay sensor kinase activity"/>
    <property type="evidence" value="ECO:0007669"/>
    <property type="project" value="InterPro"/>
</dbReference>
<dbReference type="PROSITE" id="PS50885">
    <property type="entry name" value="HAMP"/>
    <property type="match status" value="1"/>
</dbReference>
<dbReference type="InterPro" id="IPR036890">
    <property type="entry name" value="HATPase_C_sf"/>
</dbReference>
<dbReference type="Pfam" id="PF00512">
    <property type="entry name" value="HisKA"/>
    <property type="match status" value="1"/>
</dbReference>
<dbReference type="Gene3D" id="3.30.565.10">
    <property type="entry name" value="Histidine kinase-like ATPase, C-terminal domain"/>
    <property type="match status" value="1"/>
</dbReference>
<protein>
    <recommendedName>
        <fullName evidence="3">histidine kinase</fullName>
        <ecNumber evidence="3">2.7.13.3</ecNumber>
    </recommendedName>
</protein>
<evidence type="ECO:0000256" key="7">
    <source>
        <dbReference type="ARBA" id="ARBA00022741"/>
    </source>
</evidence>
<evidence type="ECO:0000256" key="4">
    <source>
        <dbReference type="ARBA" id="ARBA00022553"/>
    </source>
</evidence>
<dbReference type="CDD" id="cd00082">
    <property type="entry name" value="HisKA"/>
    <property type="match status" value="1"/>
</dbReference>
<dbReference type="SMART" id="SM00387">
    <property type="entry name" value="HATPase_c"/>
    <property type="match status" value="1"/>
</dbReference>
<evidence type="ECO:0000259" key="14">
    <source>
        <dbReference type="PROSITE" id="PS50885"/>
    </source>
</evidence>
<dbReference type="PROSITE" id="PS50109">
    <property type="entry name" value="HIS_KIN"/>
    <property type="match status" value="1"/>
</dbReference>
<feature type="domain" description="Histidine kinase" evidence="13">
    <location>
        <begin position="233"/>
        <end position="445"/>
    </location>
</feature>
<evidence type="ECO:0000313" key="16">
    <source>
        <dbReference type="Proteomes" id="UP000215158"/>
    </source>
</evidence>
<keyword evidence="8 15" id="KW-0418">Kinase</keyword>
<evidence type="ECO:0000259" key="13">
    <source>
        <dbReference type="PROSITE" id="PS50109"/>
    </source>
</evidence>
<keyword evidence="6 12" id="KW-0812">Transmembrane</keyword>
<keyword evidence="7" id="KW-0547">Nucleotide-binding</keyword>
<dbReference type="Gene3D" id="1.10.287.130">
    <property type="match status" value="1"/>
</dbReference>
<dbReference type="InterPro" id="IPR003660">
    <property type="entry name" value="HAMP_dom"/>
</dbReference>
<reference evidence="15 16" key="1">
    <citation type="submission" date="2017-08" db="EMBL/GenBank/DDBJ databases">
        <title>Identification and genetic characteristics of simultaneous BTEX- and naphthalene-degrading Paraburkholderia sp. BN5 isolated from petroleum-contaminated soil.</title>
        <authorList>
            <person name="Lee Y."/>
            <person name="Jeon C.O."/>
        </authorList>
    </citation>
    <scope>NUCLEOTIDE SEQUENCE [LARGE SCALE GENOMIC DNA]</scope>
    <source>
        <strain evidence="15 16">BN5</strain>
        <plasmid evidence="15 16">pBN1</plasmid>
    </source>
</reference>
<evidence type="ECO:0000256" key="11">
    <source>
        <dbReference type="ARBA" id="ARBA00023012"/>
    </source>
</evidence>
<dbReference type="InterPro" id="IPR050428">
    <property type="entry name" value="TCS_sensor_his_kinase"/>
</dbReference>
<dbReference type="KEGG" id="parb:CJU94_33315"/>
<dbReference type="GO" id="GO:0005886">
    <property type="term" value="C:plasma membrane"/>
    <property type="evidence" value="ECO:0007669"/>
    <property type="project" value="TreeGrafter"/>
</dbReference>
<feature type="domain" description="HAMP" evidence="14">
    <location>
        <begin position="173"/>
        <end position="225"/>
    </location>
</feature>
<keyword evidence="16" id="KW-1185">Reference proteome</keyword>
<keyword evidence="15" id="KW-0614">Plasmid</keyword>
<evidence type="ECO:0000256" key="12">
    <source>
        <dbReference type="SAM" id="Phobius"/>
    </source>
</evidence>
<keyword evidence="12" id="KW-0472">Membrane</keyword>
<geneLocation type="plasmid" evidence="15 16">
    <name>pBN1</name>
</geneLocation>
<keyword evidence="4" id="KW-0597">Phosphoprotein</keyword>
<keyword evidence="10 12" id="KW-1133">Transmembrane helix</keyword>
<evidence type="ECO:0000256" key="9">
    <source>
        <dbReference type="ARBA" id="ARBA00022840"/>
    </source>
</evidence>
<dbReference type="PANTHER" id="PTHR45436:SF14">
    <property type="entry name" value="SENSOR PROTEIN QSEC"/>
    <property type="match status" value="1"/>
</dbReference>
<dbReference type="Pfam" id="PF02518">
    <property type="entry name" value="HATPase_c"/>
    <property type="match status" value="1"/>
</dbReference>
<evidence type="ECO:0000256" key="2">
    <source>
        <dbReference type="ARBA" id="ARBA00004141"/>
    </source>
</evidence>
<evidence type="ECO:0000256" key="6">
    <source>
        <dbReference type="ARBA" id="ARBA00022692"/>
    </source>
</evidence>